<feature type="non-terminal residue" evidence="2">
    <location>
        <position position="1"/>
    </location>
</feature>
<keyword evidence="3" id="KW-1185">Reference proteome</keyword>
<feature type="region of interest" description="Disordered" evidence="1">
    <location>
        <begin position="1"/>
        <end position="134"/>
    </location>
</feature>
<name>A0ABQ9TQP2_SAGOE</name>
<feature type="compositionally biased region" description="Basic residues" evidence="1">
    <location>
        <begin position="23"/>
        <end position="39"/>
    </location>
</feature>
<reference evidence="2 3" key="1">
    <citation type="submission" date="2023-05" db="EMBL/GenBank/DDBJ databases">
        <title>B98-5 Cell Line De Novo Hybrid Assembly: An Optical Mapping Approach.</title>
        <authorList>
            <person name="Kananen K."/>
            <person name="Auerbach J.A."/>
            <person name="Kautto E."/>
            <person name="Blachly J.S."/>
        </authorList>
    </citation>
    <scope>NUCLEOTIDE SEQUENCE [LARGE SCALE GENOMIC DNA]</scope>
    <source>
        <strain evidence="2">B95-8</strain>
        <tissue evidence="2">Cell line</tissue>
    </source>
</reference>
<feature type="compositionally biased region" description="Low complexity" evidence="1">
    <location>
        <begin position="97"/>
        <end position="117"/>
    </location>
</feature>
<comment type="caution">
    <text evidence="2">The sequence shown here is derived from an EMBL/GenBank/DDBJ whole genome shotgun (WGS) entry which is preliminary data.</text>
</comment>
<dbReference type="EMBL" id="JASSZA010000019">
    <property type="protein sequence ID" value="KAK2087104.1"/>
    <property type="molecule type" value="Genomic_DNA"/>
</dbReference>
<organism evidence="2 3">
    <name type="scientific">Saguinus oedipus</name>
    <name type="common">Cotton-top tamarin</name>
    <name type="synonym">Oedipomidas oedipus</name>
    <dbReference type="NCBI Taxonomy" id="9490"/>
    <lineage>
        <taxon>Eukaryota</taxon>
        <taxon>Metazoa</taxon>
        <taxon>Chordata</taxon>
        <taxon>Craniata</taxon>
        <taxon>Vertebrata</taxon>
        <taxon>Euteleostomi</taxon>
        <taxon>Mammalia</taxon>
        <taxon>Eutheria</taxon>
        <taxon>Euarchontoglires</taxon>
        <taxon>Primates</taxon>
        <taxon>Haplorrhini</taxon>
        <taxon>Platyrrhini</taxon>
        <taxon>Cebidae</taxon>
        <taxon>Callitrichinae</taxon>
        <taxon>Saguinus</taxon>
    </lineage>
</organism>
<feature type="non-terminal residue" evidence="2">
    <location>
        <position position="134"/>
    </location>
</feature>
<evidence type="ECO:0000256" key="1">
    <source>
        <dbReference type="SAM" id="MobiDB-lite"/>
    </source>
</evidence>
<evidence type="ECO:0000313" key="2">
    <source>
        <dbReference type="EMBL" id="KAK2087104.1"/>
    </source>
</evidence>
<protein>
    <submittedName>
        <fullName evidence="2">Uncharacterized protein</fullName>
    </submittedName>
</protein>
<sequence>PRAPPARERAPRSHPWARPAIVRPRRPRPKARGRPRPRRLTPPTAPPARTKREARPEQAAPEAWASSPGRARSPAPRRGGGLGGGVRARTRPGGLPAGSPEAARAARSGSSDARSPALGVAPPGPTRAGPRSVA</sequence>
<accession>A0ABQ9TQP2</accession>
<gene>
    <name evidence="2" type="ORF">P7K49_033011</name>
</gene>
<feature type="compositionally biased region" description="Low complexity" evidence="1">
    <location>
        <begin position="57"/>
        <end position="77"/>
    </location>
</feature>
<feature type="compositionally biased region" description="Basic and acidic residues" evidence="1">
    <location>
        <begin position="1"/>
        <end position="11"/>
    </location>
</feature>
<dbReference type="Proteomes" id="UP001266305">
    <property type="component" value="Unassembled WGS sequence"/>
</dbReference>
<evidence type="ECO:0000313" key="3">
    <source>
        <dbReference type="Proteomes" id="UP001266305"/>
    </source>
</evidence>
<proteinExistence type="predicted"/>